<gene>
    <name evidence="1" type="ORF">K488DRAFT_22795</name>
</gene>
<evidence type="ECO:0000313" key="2">
    <source>
        <dbReference type="Proteomes" id="UP000814128"/>
    </source>
</evidence>
<proteinExistence type="predicted"/>
<evidence type="ECO:0000313" key="1">
    <source>
        <dbReference type="EMBL" id="KAI0029200.1"/>
    </source>
</evidence>
<dbReference type="Proteomes" id="UP000814128">
    <property type="component" value="Unassembled WGS sequence"/>
</dbReference>
<keyword evidence="2" id="KW-1185">Reference proteome</keyword>
<protein>
    <submittedName>
        <fullName evidence="1">Uncharacterized protein</fullName>
    </submittedName>
</protein>
<name>A0ACB8QCA2_9AGAM</name>
<reference evidence="1" key="2">
    <citation type="journal article" date="2022" name="New Phytol.">
        <title>Evolutionary transition to the ectomycorrhizal habit in the genomes of a hyperdiverse lineage of mushroom-forming fungi.</title>
        <authorList>
            <person name="Looney B."/>
            <person name="Miyauchi S."/>
            <person name="Morin E."/>
            <person name="Drula E."/>
            <person name="Courty P.E."/>
            <person name="Kohler A."/>
            <person name="Kuo A."/>
            <person name="LaButti K."/>
            <person name="Pangilinan J."/>
            <person name="Lipzen A."/>
            <person name="Riley R."/>
            <person name="Andreopoulos W."/>
            <person name="He G."/>
            <person name="Johnson J."/>
            <person name="Nolan M."/>
            <person name="Tritt A."/>
            <person name="Barry K.W."/>
            <person name="Grigoriev I.V."/>
            <person name="Nagy L.G."/>
            <person name="Hibbett D."/>
            <person name="Henrissat B."/>
            <person name="Matheny P.B."/>
            <person name="Labbe J."/>
            <person name="Martin F.M."/>
        </authorList>
    </citation>
    <scope>NUCLEOTIDE SEQUENCE</scope>
    <source>
        <strain evidence="1">EC-137</strain>
    </source>
</reference>
<feature type="non-terminal residue" evidence="1">
    <location>
        <position position="503"/>
    </location>
</feature>
<comment type="caution">
    <text evidence="1">The sequence shown here is derived from an EMBL/GenBank/DDBJ whole genome shotgun (WGS) entry which is preliminary data.</text>
</comment>
<sequence>MMHALRPSSIFRPSSRPSSPAPVPSPRSDTFPSAERAPRAITKLSSLTTFRRPSPAPSGASSPAPAIIQDGSYLEVLSLRLSEIVSKSLASPASMAQPQEMLNGKKPIPTGRGRALGTLIETELNASRDNPHLRKAVLRTLQRPLSTLLSSLSTQLLPLISSPAFPTPPAPAQPLPHFNSTQLHAIALATFAGELLGSLDKLGLGHDDGLRGVREGLASVIGRVVNPLVATIKSEILPLISALEQPCSSSSSVAAALGPKSASKPQHPSIATLQTVMPHYSRALTRLFAIPTTHPTLATFSISLVWRALVAIAHRVPSLPTPPSTPGPSLSASSTRRHRSLTPPSTPPASKLMRKLPSSRPPSPARSAGAIASDARALYDILCTLPRPDPVTHLAREAVDDAFSGLRELVGLLEIDYSSCLWHTGHPDILAADLTAHTTELPTLIALPVLLNALVVPPHSESWRSVSAMLGMGDAEYRQGCLTGFGRVEECTPSVGKRVLEEL</sequence>
<dbReference type="EMBL" id="MU273691">
    <property type="protein sequence ID" value="KAI0029200.1"/>
    <property type="molecule type" value="Genomic_DNA"/>
</dbReference>
<reference evidence="1" key="1">
    <citation type="submission" date="2021-02" db="EMBL/GenBank/DDBJ databases">
        <authorList>
            <consortium name="DOE Joint Genome Institute"/>
            <person name="Ahrendt S."/>
            <person name="Looney B.P."/>
            <person name="Miyauchi S."/>
            <person name="Morin E."/>
            <person name="Drula E."/>
            <person name="Courty P.E."/>
            <person name="Chicoki N."/>
            <person name="Fauchery L."/>
            <person name="Kohler A."/>
            <person name="Kuo A."/>
            <person name="Labutti K."/>
            <person name="Pangilinan J."/>
            <person name="Lipzen A."/>
            <person name="Riley R."/>
            <person name="Andreopoulos W."/>
            <person name="He G."/>
            <person name="Johnson J."/>
            <person name="Barry K.W."/>
            <person name="Grigoriev I.V."/>
            <person name="Nagy L."/>
            <person name="Hibbett D."/>
            <person name="Henrissat B."/>
            <person name="Matheny P.B."/>
            <person name="Labbe J."/>
            <person name="Martin F."/>
        </authorList>
    </citation>
    <scope>NUCLEOTIDE SEQUENCE</scope>
    <source>
        <strain evidence="1">EC-137</strain>
    </source>
</reference>
<accession>A0ACB8QCA2</accession>
<organism evidence="1 2">
    <name type="scientific">Vararia minispora EC-137</name>
    <dbReference type="NCBI Taxonomy" id="1314806"/>
    <lineage>
        <taxon>Eukaryota</taxon>
        <taxon>Fungi</taxon>
        <taxon>Dikarya</taxon>
        <taxon>Basidiomycota</taxon>
        <taxon>Agaricomycotina</taxon>
        <taxon>Agaricomycetes</taxon>
        <taxon>Russulales</taxon>
        <taxon>Lachnocladiaceae</taxon>
        <taxon>Vararia</taxon>
    </lineage>
</organism>